<evidence type="ECO:0000313" key="5">
    <source>
        <dbReference type="Proteomes" id="UP000198967"/>
    </source>
</evidence>
<dbReference type="STRING" id="366584.SAMN05216377_1341"/>
<evidence type="ECO:0000259" key="1">
    <source>
        <dbReference type="Pfam" id="PF01548"/>
    </source>
</evidence>
<proteinExistence type="predicted"/>
<dbReference type="Proteomes" id="UP000198967">
    <property type="component" value="Unassembled WGS sequence"/>
</dbReference>
<reference evidence="4 5" key="1">
    <citation type="submission" date="2016-10" db="EMBL/GenBank/DDBJ databases">
        <authorList>
            <person name="de Groot N.N."/>
        </authorList>
    </citation>
    <scope>NUCLEOTIDE SEQUENCE [LARGE SCALE GENOMIC DNA]</scope>
    <source>
        <strain evidence="4 5">CGMCC 4.3143</strain>
    </source>
</reference>
<dbReference type="AlphaFoldDB" id="A0A1G8ED47"/>
<dbReference type="PANTHER" id="PTHR33055:SF16">
    <property type="entry name" value="TRANSPOSASE FOR INSERTION SEQUENCE ELEMENT IS1547"/>
    <property type="match status" value="1"/>
</dbReference>
<dbReference type="GO" id="GO:0015074">
    <property type="term" value="P:DNA integration"/>
    <property type="evidence" value="ECO:0007669"/>
    <property type="project" value="InterPro"/>
</dbReference>
<dbReference type="EMBL" id="FNBE01000034">
    <property type="protein sequence ID" value="SDH67822.1"/>
    <property type="molecule type" value="Genomic_DNA"/>
</dbReference>
<gene>
    <name evidence="4" type="ORF">SAMN05216377_1341</name>
</gene>
<feature type="domain" description="Transposase IS116/IS110/IS902 C-terminal" evidence="2">
    <location>
        <begin position="236"/>
        <end position="318"/>
    </location>
</feature>
<dbReference type="InterPro" id="IPR047650">
    <property type="entry name" value="Transpos_IS110"/>
</dbReference>
<dbReference type="OrthoDB" id="4337860at2"/>
<protein>
    <submittedName>
        <fullName evidence="4">Transposase</fullName>
    </submittedName>
</protein>
<dbReference type="InterPro" id="IPR003346">
    <property type="entry name" value="Transposase_20"/>
</dbReference>
<dbReference type="Pfam" id="PF01548">
    <property type="entry name" value="DEDD_Tnp_IS110"/>
    <property type="match status" value="1"/>
</dbReference>
<evidence type="ECO:0000313" key="4">
    <source>
        <dbReference type="EMBL" id="SDH67822.1"/>
    </source>
</evidence>
<dbReference type="GO" id="GO:0003677">
    <property type="term" value="F:DNA binding"/>
    <property type="evidence" value="ECO:0007669"/>
    <property type="project" value="InterPro"/>
</dbReference>
<dbReference type="InterPro" id="IPR001584">
    <property type="entry name" value="Integrase_cat-core"/>
</dbReference>
<dbReference type="Pfam" id="PF02371">
    <property type="entry name" value="Transposase_20"/>
    <property type="match status" value="1"/>
</dbReference>
<dbReference type="GO" id="GO:0006313">
    <property type="term" value="P:DNA transposition"/>
    <property type="evidence" value="ECO:0007669"/>
    <property type="project" value="InterPro"/>
</dbReference>
<dbReference type="Pfam" id="PF13333">
    <property type="entry name" value="rve_2"/>
    <property type="match status" value="1"/>
</dbReference>
<accession>A0A1G8ED47</accession>
<dbReference type="GO" id="GO:0004803">
    <property type="term" value="F:transposase activity"/>
    <property type="evidence" value="ECO:0007669"/>
    <property type="project" value="InterPro"/>
</dbReference>
<keyword evidence="5" id="KW-1185">Reference proteome</keyword>
<evidence type="ECO:0000259" key="3">
    <source>
        <dbReference type="Pfam" id="PF13333"/>
    </source>
</evidence>
<feature type="domain" description="Transposase IS110-like N-terminal" evidence="1">
    <location>
        <begin position="13"/>
        <end position="164"/>
    </location>
</feature>
<dbReference type="PANTHER" id="PTHR33055">
    <property type="entry name" value="TRANSPOSASE FOR INSERTION SEQUENCE ELEMENT IS1111A"/>
    <property type="match status" value="1"/>
</dbReference>
<organism evidence="4 5">
    <name type="scientific">Pseudonocardia oroxyli</name>
    <dbReference type="NCBI Taxonomy" id="366584"/>
    <lineage>
        <taxon>Bacteria</taxon>
        <taxon>Bacillati</taxon>
        <taxon>Actinomycetota</taxon>
        <taxon>Actinomycetes</taxon>
        <taxon>Pseudonocardiales</taxon>
        <taxon>Pseudonocardiaceae</taxon>
        <taxon>Pseudonocardia</taxon>
    </lineage>
</organism>
<evidence type="ECO:0000259" key="2">
    <source>
        <dbReference type="Pfam" id="PF02371"/>
    </source>
</evidence>
<name>A0A1G8ED47_PSEOR</name>
<feature type="domain" description="Integrase catalytic" evidence="3">
    <location>
        <begin position="373"/>
        <end position="426"/>
    </location>
</feature>
<dbReference type="InterPro" id="IPR002525">
    <property type="entry name" value="Transp_IS110-like_N"/>
</dbReference>
<sequence length="435" mass="48372">MRIPHDNRPRIVVGVDTHKHLHVAVAVDQLGALLGSTTVTVNRAGYSGLRDWVGELAGDNDDVPVVFGIEGTGSYGAGLVSFLRRAGDQVIEVNRGDRTVRHLRGKDDTIDAETAARSVLSGTATAVPKTREGVVEMIRQVKIAKDTATKARTQAIVTLKTVLVNAPAELREALEPLGDRELLDACRALRYQSMDGPEDAARYTLRALADRHRSLDYEARRHERVLDTLTDRAAPTLTSHFGIAADSAAELLIVVGDNPERVHSEAALAKLCGACPIPASSGKTSRHRLNRGGHRQANAALHRILVVRMRFHEPTIAYVERRSHEGRTKKEILRCLKRHLVREIYRASSHHIRRRNNCLSSLDNYRSINALAESFFSSMQVELLDRQPWRTRQDLANGIFEWIEAFYNPLRRHSGLDYLSPVDYEQAHTPAADAA</sequence>